<dbReference type="InterPro" id="IPR051013">
    <property type="entry name" value="MBL_superfamily_lactonases"/>
</dbReference>
<keyword evidence="4" id="KW-0862">Zinc</keyword>
<keyword evidence="7" id="KW-1185">Reference proteome</keyword>
<evidence type="ECO:0000256" key="2">
    <source>
        <dbReference type="ARBA" id="ARBA00022723"/>
    </source>
</evidence>
<dbReference type="GO" id="GO:0016787">
    <property type="term" value="F:hydrolase activity"/>
    <property type="evidence" value="ECO:0007669"/>
    <property type="project" value="UniProtKB-KW"/>
</dbReference>
<reference evidence="6" key="1">
    <citation type="journal article" date="2020" name="Phytopathology">
        <title>Genome sequence of the chestnut blight fungus Cryphonectria parasitica EP155: A fundamental resource for an archetypical invasive plant pathogen.</title>
        <authorList>
            <person name="Crouch J.A."/>
            <person name="Dawe A."/>
            <person name="Aerts A."/>
            <person name="Barry K."/>
            <person name="Churchill A.C.L."/>
            <person name="Grimwood J."/>
            <person name="Hillman B."/>
            <person name="Milgroom M.G."/>
            <person name="Pangilinan J."/>
            <person name="Smith M."/>
            <person name="Salamov A."/>
            <person name="Schmutz J."/>
            <person name="Yadav J."/>
            <person name="Grigoriev I.V."/>
            <person name="Nuss D."/>
        </authorList>
    </citation>
    <scope>NUCLEOTIDE SEQUENCE</scope>
    <source>
        <strain evidence="6">EP155</strain>
    </source>
</reference>
<keyword evidence="2" id="KW-0479">Metal-binding</keyword>
<name>A0A9P4XVT4_CRYP1</name>
<evidence type="ECO:0000313" key="6">
    <source>
        <dbReference type="EMBL" id="KAF3761923.1"/>
    </source>
</evidence>
<evidence type="ECO:0000259" key="5">
    <source>
        <dbReference type="SMART" id="SM00849"/>
    </source>
</evidence>
<dbReference type="InterPro" id="IPR001279">
    <property type="entry name" value="Metallo-B-lactamas"/>
</dbReference>
<dbReference type="CDD" id="cd07730">
    <property type="entry name" value="metallo-hydrolase-like_MBL-fold"/>
    <property type="match status" value="1"/>
</dbReference>
<dbReference type="PANTHER" id="PTHR42978:SF5">
    <property type="entry name" value="METALLO-BETA-LACTAMASE DOMAIN-CONTAINING PROTEIN"/>
    <property type="match status" value="1"/>
</dbReference>
<accession>A0A9P4XVT4</accession>
<dbReference type="Pfam" id="PF00753">
    <property type="entry name" value="Lactamase_B"/>
    <property type="match status" value="1"/>
</dbReference>
<organism evidence="6 7">
    <name type="scientific">Cryphonectria parasitica (strain ATCC 38755 / EP155)</name>
    <dbReference type="NCBI Taxonomy" id="660469"/>
    <lineage>
        <taxon>Eukaryota</taxon>
        <taxon>Fungi</taxon>
        <taxon>Dikarya</taxon>
        <taxon>Ascomycota</taxon>
        <taxon>Pezizomycotina</taxon>
        <taxon>Sordariomycetes</taxon>
        <taxon>Sordariomycetidae</taxon>
        <taxon>Diaporthales</taxon>
        <taxon>Cryphonectriaceae</taxon>
        <taxon>Cryphonectria-Endothia species complex</taxon>
        <taxon>Cryphonectria</taxon>
    </lineage>
</organism>
<dbReference type="AlphaFoldDB" id="A0A9P4XVT4"/>
<dbReference type="InterPro" id="IPR036866">
    <property type="entry name" value="RibonucZ/Hydroxyglut_hydro"/>
</dbReference>
<dbReference type="SMART" id="SM00849">
    <property type="entry name" value="Lactamase_B"/>
    <property type="match status" value="1"/>
</dbReference>
<evidence type="ECO:0000256" key="4">
    <source>
        <dbReference type="ARBA" id="ARBA00022833"/>
    </source>
</evidence>
<sequence length="353" mass="38907">MPAERPLFTVPSGAAAKVSIIDSTLRLGGIKFNQMCKSPPGGLHNFPVLPTWSFLIESSNGKKALFDLGVHLDLTRYVPRIQQFIKDDGWTPEAREHVADIIKRHGMDPKEIDSVIWSHYHFDHTGDPTTFPSSTEVVVGPGFKDTYFPGYPTKPESPMTEQDLGGREVREINFAGHNLKAGPFSAYDFFGDGSFYLLDTPGHCLGHMAGLARTSKAEEGSDEGDTFIMMGGDLCHHGGEIRPSPYLPLPDQLPSSVGGGSAAAFRQLNTKRGKSADEPFLEPSPCFDQALSDQTIEWTQIVDADPNVWVIIAHDTALLDGIDLFPEAANNWKKKAYKEKTMWKFLEDLKPAC</sequence>
<dbReference type="Proteomes" id="UP000803844">
    <property type="component" value="Unassembled WGS sequence"/>
</dbReference>
<evidence type="ECO:0000313" key="7">
    <source>
        <dbReference type="Proteomes" id="UP000803844"/>
    </source>
</evidence>
<dbReference type="PANTHER" id="PTHR42978">
    <property type="entry name" value="QUORUM-QUENCHING LACTONASE YTNP-RELATED-RELATED"/>
    <property type="match status" value="1"/>
</dbReference>
<dbReference type="RefSeq" id="XP_040772902.1">
    <property type="nucleotide sequence ID" value="XM_040921788.1"/>
</dbReference>
<protein>
    <recommendedName>
        <fullName evidence="5">Metallo-beta-lactamase domain-containing protein</fullName>
    </recommendedName>
</protein>
<comment type="similarity">
    <text evidence="1">Belongs to the metallo-beta-lactamase superfamily.</text>
</comment>
<evidence type="ECO:0000256" key="1">
    <source>
        <dbReference type="ARBA" id="ARBA00007749"/>
    </source>
</evidence>
<dbReference type="Gene3D" id="3.60.15.10">
    <property type="entry name" value="Ribonuclease Z/Hydroxyacylglutathione hydrolase-like"/>
    <property type="match status" value="1"/>
</dbReference>
<evidence type="ECO:0000256" key="3">
    <source>
        <dbReference type="ARBA" id="ARBA00022801"/>
    </source>
</evidence>
<dbReference type="EMBL" id="MU032351">
    <property type="protein sequence ID" value="KAF3761923.1"/>
    <property type="molecule type" value="Genomic_DNA"/>
</dbReference>
<dbReference type="OrthoDB" id="10250730at2759"/>
<feature type="domain" description="Metallo-beta-lactamase" evidence="5">
    <location>
        <begin position="50"/>
        <end position="261"/>
    </location>
</feature>
<dbReference type="GO" id="GO:0046872">
    <property type="term" value="F:metal ion binding"/>
    <property type="evidence" value="ECO:0007669"/>
    <property type="project" value="UniProtKB-KW"/>
</dbReference>
<proteinExistence type="inferred from homology"/>
<dbReference type="SUPFAM" id="SSF56281">
    <property type="entry name" value="Metallo-hydrolase/oxidoreductase"/>
    <property type="match status" value="1"/>
</dbReference>
<dbReference type="GeneID" id="63838917"/>
<comment type="caution">
    <text evidence="6">The sequence shown here is derived from an EMBL/GenBank/DDBJ whole genome shotgun (WGS) entry which is preliminary data.</text>
</comment>
<keyword evidence="3" id="KW-0378">Hydrolase</keyword>
<gene>
    <name evidence="6" type="ORF">M406DRAFT_342602</name>
</gene>